<keyword evidence="1" id="KW-0677">Repeat</keyword>
<feature type="domain" description="NACHT" evidence="2">
    <location>
        <begin position="218"/>
        <end position="356"/>
    </location>
</feature>
<dbReference type="InterPro" id="IPR027417">
    <property type="entry name" value="P-loop_NTPase"/>
</dbReference>
<dbReference type="PROSITE" id="PS50837">
    <property type="entry name" value="NACHT"/>
    <property type="match status" value="1"/>
</dbReference>
<accession>A0AA40C214</accession>
<sequence>MAEIVAFGASIVAFIQLTDRLITVSKFYLEALDDCPHDIKTVLVEDTSLKALLETLHYLAGIEPDNSDTPGLLTRLSGRDGPIEGCRKAVGMLEELLPLQTRPPAQKRRKTADMLKHLAWPLRQSKATKLLAEISRYKESIALAITADSSKDLKDVKANLSAIRQTLTAKEHREFCSWVEHTNPTRRHNDSYEQREDHTGGWMTRSPHWSAWMQGAQRFLWIHGISGAGKTVLASFLVEEARCASRTSKEPVVYYYCHFVRNQDEAKPFLRWLIGQLCRQSDTVPRKIMSLLKINHEPSVTQLLDALESILQEFDHVYFIIDAVDESYPRDTLLRVIRDLATDERYQKVRLLATSREYVDIESIIAPISVDIPMENDLIAEDIRVFTHNALRLYSEFADWPQDLLVEIEDAVSSGAKGM</sequence>
<keyword evidence="4" id="KW-1185">Reference proteome</keyword>
<name>A0AA40C214_9PEZI</name>
<dbReference type="Proteomes" id="UP001175000">
    <property type="component" value="Unassembled WGS sequence"/>
</dbReference>
<evidence type="ECO:0000259" key="2">
    <source>
        <dbReference type="PROSITE" id="PS50837"/>
    </source>
</evidence>
<protein>
    <recommendedName>
        <fullName evidence="2">NACHT domain-containing protein</fullName>
    </recommendedName>
</protein>
<dbReference type="PANTHER" id="PTHR10039">
    <property type="entry name" value="AMELOGENIN"/>
    <property type="match status" value="1"/>
</dbReference>
<evidence type="ECO:0000313" key="3">
    <source>
        <dbReference type="EMBL" id="KAK0622446.1"/>
    </source>
</evidence>
<comment type="caution">
    <text evidence="3">The sequence shown here is derived from an EMBL/GenBank/DDBJ whole genome shotgun (WGS) entry which is preliminary data.</text>
</comment>
<proteinExistence type="predicted"/>
<dbReference type="PANTHER" id="PTHR10039:SF16">
    <property type="entry name" value="GPI INOSITOL-DEACYLASE"/>
    <property type="match status" value="1"/>
</dbReference>
<gene>
    <name evidence="3" type="ORF">B0T14DRAFT_580695</name>
</gene>
<dbReference type="EMBL" id="JAULSU010000003">
    <property type="protein sequence ID" value="KAK0622446.1"/>
    <property type="molecule type" value="Genomic_DNA"/>
</dbReference>
<organism evidence="3 4">
    <name type="scientific">Immersiella caudata</name>
    <dbReference type="NCBI Taxonomy" id="314043"/>
    <lineage>
        <taxon>Eukaryota</taxon>
        <taxon>Fungi</taxon>
        <taxon>Dikarya</taxon>
        <taxon>Ascomycota</taxon>
        <taxon>Pezizomycotina</taxon>
        <taxon>Sordariomycetes</taxon>
        <taxon>Sordariomycetidae</taxon>
        <taxon>Sordariales</taxon>
        <taxon>Lasiosphaeriaceae</taxon>
        <taxon>Immersiella</taxon>
    </lineage>
</organism>
<dbReference type="AlphaFoldDB" id="A0AA40C214"/>
<evidence type="ECO:0000256" key="1">
    <source>
        <dbReference type="ARBA" id="ARBA00022737"/>
    </source>
</evidence>
<evidence type="ECO:0000313" key="4">
    <source>
        <dbReference type="Proteomes" id="UP001175000"/>
    </source>
</evidence>
<dbReference type="Pfam" id="PF24883">
    <property type="entry name" value="NPHP3_N"/>
    <property type="match status" value="1"/>
</dbReference>
<reference evidence="3" key="1">
    <citation type="submission" date="2023-06" db="EMBL/GenBank/DDBJ databases">
        <title>Genome-scale phylogeny and comparative genomics of the fungal order Sordariales.</title>
        <authorList>
            <consortium name="Lawrence Berkeley National Laboratory"/>
            <person name="Hensen N."/>
            <person name="Bonometti L."/>
            <person name="Westerberg I."/>
            <person name="Brannstrom I.O."/>
            <person name="Guillou S."/>
            <person name="Cros-Aarteil S."/>
            <person name="Calhoun S."/>
            <person name="Haridas S."/>
            <person name="Kuo A."/>
            <person name="Mondo S."/>
            <person name="Pangilinan J."/>
            <person name="Riley R."/>
            <person name="Labutti K."/>
            <person name="Andreopoulos B."/>
            <person name="Lipzen A."/>
            <person name="Chen C."/>
            <person name="Yanf M."/>
            <person name="Daum C."/>
            <person name="Ng V."/>
            <person name="Clum A."/>
            <person name="Steindorff A."/>
            <person name="Ohm R."/>
            <person name="Martin F."/>
            <person name="Silar P."/>
            <person name="Natvig D."/>
            <person name="Lalanne C."/>
            <person name="Gautier V."/>
            <person name="Ament-Velasquez S.L."/>
            <person name="Kruys A."/>
            <person name="Hutchinson M.I."/>
            <person name="Powell A.J."/>
            <person name="Barry K."/>
            <person name="Miller A.N."/>
            <person name="Grigoriev I.V."/>
            <person name="Debuchy R."/>
            <person name="Gladieux P."/>
            <person name="Thoren M.H."/>
            <person name="Johannesson H."/>
        </authorList>
    </citation>
    <scope>NUCLEOTIDE SEQUENCE</scope>
    <source>
        <strain evidence="3">CBS 606.72</strain>
    </source>
</reference>
<dbReference type="InterPro" id="IPR056884">
    <property type="entry name" value="NPHP3-like_N"/>
</dbReference>
<dbReference type="Gene3D" id="3.40.50.300">
    <property type="entry name" value="P-loop containing nucleotide triphosphate hydrolases"/>
    <property type="match status" value="1"/>
</dbReference>
<dbReference type="InterPro" id="IPR007111">
    <property type="entry name" value="NACHT_NTPase"/>
</dbReference>
<dbReference type="SUPFAM" id="SSF52540">
    <property type="entry name" value="P-loop containing nucleoside triphosphate hydrolases"/>
    <property type="match status" value="1"/>
</dbReference>